<dbReference type="CDD" id="cd15482">
    <property type="entry name" value="Sialidase_non-viral"/>
    <property type="match status" value="1"/>
</dbReference>
<evidence type="ECO:0000256" key="1">
    <source>
        <dbReference type="SAM" id="MobiDB-lite"/>
    </source>
</evidence>
<dbReference type="Gene3D" id="2.120.10.10">
    <property type="match status" value="1"/>
</dbReference>
<organism evidence="3 4">
    <name type="scientific">Oryzomicrobium terrae</name>
    <dbReference type="NCBI Taxonomy" id="1735038"/>
    <lineage>
        <taxon>Bacteria</taxon>
        <taxon>Pseudomonadati</taxon>
        <taxon>Pseudomonadota</taxon>
        <taxon>Betaproteobacteria</taxon>
        <taxon>Rhodocyclales</taxon>
        <taxon>Rhodocyclaceae</taxon>
        <taxon>Oryzomicrobium</taxon>
    </lineage>
</organism>
<dbReference type="Proteomes" id="UP000323671">
    <property type="component" value="Chromosome"/>
</dbReference>
<feature type="region of interest" description="Disordered" evidence="1">
    <location>
        <begin position="405"/>
        <end position="428"/>
    </location>
</feature>
<evidence type="ECO:0000256" key="2">
    <source>
        <dbReference type="SAM" id="SignalP"/>
    </source>
</evidence>
<dbReference type="KEGG" id="otr:OTERR_19990"/>
<feature type="chain" id="PRO_5022847458" description="Exo-alpha-sialidase" evidence="2">
    <location>
        <begin position="45"/>
        <end position="473"/>
    </location>
</feature>
<evidence type="ECO:0000313" key="4">
    <source>
        <dbReference type="Proteomes" id="UP000323671"/>
    </source>
</evidence>
<keyword evidence="2" id="KW-0732">Signal</keyword>
<gene>
    <name evidence="3" type="ORF">OTERR_19990</name>
</gene>
<proteinExistence type="predicted"/>
<feature type="signal peptide" evidence="2">
    <location>
        <begin position="1"/>
        <end position="44"/>
    </location>
</feature>
<dbReference type="SUPFAM" id="SSF50939">
    <property type="entry name" value="Sialidases"/>
    <property type="match status" value="1"/>
</dbReference>
<protein>
    <recommendedName>
        <fullName evidence="5">Exo-alpha-sialidase</fullName>
    </recommendedName>
</protein>
<dbReference type="EMBL" id="CP022579">
    <property type="protein sequence ID" value="QEL65475.1"/>
    <property type="molecule type" value="Genomic_DNA"/>
</dbReference>
<dbReference type="InterPro" id="IPR036278">
    <property type="entry name" value="Sialidase_sf"/>
</dbReference>
<accession>A0A5C1E9V9</accession>
<reference evidence="3 4" key="1">
    <citation type="submission" date="2017-07" db="EMBL/GenBank/DDBJ databases">
        <title>Complete genome sequence of Oryzomicrobium terrae TPP412.</title>
        <authorList>
            <person name="Chiu L.-W."/>
            <person name="Lo K.-J."/>
            <person name="Tsai Y.-M."/>
            <person name="Lin S.-S."/>
            <person name="Kuo C.-H."/>
            <person name="Liu C.-T."/>
        </authorList>
    </citation>
    <scope>NUCLEOTIDE SEQUENCE [LARGE SCALE GENOMIC DNA]</scope>
    <source>
        <strain evidence="3 4">TPP412</strain>
    </source>
</reference>
<name>A0A5C1E9V9_9RHOO</name>
<dbReference type="AlphaFoldDB" id="A0A5C1E9V9"/>
<sequence>MPALVLPPSLPPHLRPSPLTAVPRVATLLSALFAGALAITPAQAHEGHDHGAAPVRSASPAKAARPPVAVGAVFDASGRLWRVRIAPEREGRLVVDHSDDRGAHFSNPVNVNAAPEPVAAEGELRPQIIVALPDGAQRQAGDAARVWVAWTSPLASVPYAGHVRFARSSDGGRHFDAPLTVNDDRAPITHRFQTLHRSPDGRLFLAWIDKREGEAAKRQGQAYRGAAIYYAESRDDGATFSTNARHAAHTCECCRIALADDPSAPAGLAANRPLALWRHVYSDAQGKSLRDHGLAPLGGIADGAEPPRGSDDRWQVDACPHHGPALAVAGDGTRHLAWFNLVGATPALQYQARGRDGAPLFPPRKVGGDLAAHPALFVRDRQVWLAWKEFDGQTTRVFVEHSADGGRSWSAPRALATSDGASDHPQLIDDRGRPYLSWNTLQEGYRLVALEESSAATPTAPLTAATVPPDNTR</sequence>
<evidence type="ECO:0008006" key="5">
    <source>
        <dbReference type="Google" id="ProtNLM"/>
    </source>
</evidence>
<evidence type="ECO:0000313" key="3">
    <source>
        <dbReference type="EMBL" id="QEL65475.1"/>
    </source>
</evidence>
<keyword evidence="4" id="KW-1185">Reference proteome</keyword>